<evidence type="ECO:0000313" key="2">
    <source>
        <dbReference type="EMBL" id="MBJ6726597.1"/>
    </source>
</evidence>
<dbReference type="Pfam" id="PF06103">
    <property type="entry name" value="DUF948"/>
    <property type="match status" value="1"/>
</dbReference>
<evidence type="ECO:0000313" key="3">
    <source>
        <dbReference type="Proteomes" id="UP000636888"/>
    </source>
</evidence>
<keyword evidence="1" id="KW-1133">Transmembrane helix</keyword>
<dbReference type="EMBL" id="JAEMHM010000015">
    <property type="protein sequence ID" value="MBJ6726597.1"/>
    <property type="molecule type" value="Genomic_DNA"/>
</dbReference>
<keyword evidence="3" id="KW-1185">Reference proteome</keyword>
<evidence type="ECO:0000256" key="1">
    <source>
        <dbReference type="SAM" id="Phobius"/>
    </source>
</evidence>
<reference evidence="2" key="1">
    <citation type="submission" date="2020-12" db="EMBL/GenBank/DDBJ databases">
        <title>Geomonas sp. Red875, isolated from river sediment.</title>
        <authorList>
            <person name="Xu Z."/>
            <person name="Zhang Z."/>
            <person name="Masuda Y."/>
            <person name="Itoh H."/>
            <person name="Senoo K."/>
        </authorList>
    </citation>
    <scope>NUCLEOTIDE SEQUENCE</scope>
    <source>
        <strain evidence="2">Red875</strain>
    </source>
</reference>
<sequence length="129" mass="13609">MLVISIATAITAITLVVLTAFTIPVLLELKKAAISVRTVSETFNTQLKPLIEEMYQTVADIHELTSAVAANAEGVGLLAGELGQAGENIRMINRIASGITGLVSGSSLWLTGAKVAGRFIMDRISKKRG</sequence>
<dbReference type="RefSeq" id="WP_199385504.1">
    <property type="nucleotide sequence ID" value="NZ_JAEMHM010000015.1"/>
</dbReference>
<dbReference type="AlphaFoldDB" id="A0A8J7M0Y4"/>
<accession>A0A8J7M0Y4</accession>
<proteinExistence type="predicted"/>
<dbReference type="Proteomes" id="UP000636888">
    <property type="component" value="Unassembled WGS sequence"/>
</dbReference>
<keyword evidence="1" id="KW-0472">Membrane</keyword>
<comment type="caution">
    <text evidence="2">The sequence shown here is derived from an EMBL/GenBank/DDBJ whole genome shotgun (WGS) entry which is preliminary data.</text>
</comment>
<keyword evidence="1" id="KW-0812">Transmembrane</keyword>
<gene>
    <name evidence="2" type="ORF">JFN93_17940</name>
</gene>
<dbReference type="InterPro" id="IPR009293">
    <property type="entry name" value="UPF0478"/>
</dbReference>
<feature type="transmembrane region" description="Helical" evidence="1">
    <location>
        <begin position="6"/>
        <end position="27"/>
    </location>
</feature>
<name>A0A8J7M0Y4_9BACT</name>
<protein>
    <submittedName>
        <fullName evidence="2">DUF948 domain-containing protein</fullName>
    </submittedName>
</protein>
<organism evidence="2 3">
    <name type="scientific">Geomesophilobacter sediminis</name>
    <dbReference type="NCBI Taxonomy" id="2798584"/>
    <lineage>
        <taxon>Bacteria</taxon>
        <taxon>Pseudomonadati</taxon>
        <taxon>Thermodesulfobacteriota</taxon>
        <taxon>Desulfuromonadia</taxon>
        <taxon>Geobacterales</taxon>
        <taxon>Geobacteraceae</taxon>
        <taxon>Geomesophilobacter</taxon>
    </lineage>
</organism>